<sequence length="137" mass="14305">MNDAVAITLVGVFGITGSLLMLFSAIAMFRVRDALSRINVFSPATGLGMPLIVAAAYVYDLHAEGFSWGSLLMAVVAVLCLIIVSSVGSNTLSRASVLSGQPVYRKTVPNRLASPPAGAVDEDPDAPKEPEEPTGRS</sequence>
<feature type="transmembrane region" description="Helical" evidence="3">
    <location>
        <begin position="6"/>
        <end position="28"/>
    </location>
</feature>
<proteinExistence type="inferred from homology"/>
<dbReference type="OrthoDB" id="3730907at2"/>
<evidence type="ECO:0000256" key="2">
    <source>
        <dbReference type="SAM" id="MobiDB-lite"/>
    </source>
</evidence>
<keyword evidence="3" id="KW-0472">Membrane</keyword>
<dbReference type="Proteomes" id="UP000199700">
    <property type="component" value="Chromosome"/>
</dbReference>
<reference evidence="4" key="1">
    <citation type="submission" date="2016-10" db="EMBL/GenBank/DDBJ databases">
        <authorList>
            <person name="Varghese N."/>
            <person name="Submissions S."/>
        </authorList>
    </citation>
    <scope>NUCLEOTIDE SEQUENCE [LARGE SCALE GENOMIC DNA]</scope>
    <source>
        <strain evidence="4">DSM 22082</strain>
    </source>
</reference>
<evidence type="ECO:0000256" key="3">
    <source>
        <dbReference type="SAM" id="Phobius"/>
    </source>
</evidence>
<evidence type="ECO:0000313" key="4">
    <source>
        <dbReference type="EMBL" id="SDT20103.1"/>
    </source>
</evidence>
<feature type="transmembrane region" description="Helical" evidence="3">
    <location>
        <begin position="40"/>
        <end position="59"/>
    </location>
</feature>
<gene>
    <name evidence="4" type="ORF">SAMN04489751_4092</name>
</gene>
<evidence type="ECO:0000313" key="5">
    <source>
        <dbReference type="Proteomes" id="UP000199700"/>
    </source>
</evidence>
<keyword evidence="5" id="KW-1185">Reference proteome</keyword>
<dbReference type="AlphaFoldDB" id="A0A1H1YF86"/>
<dbReference type="PANTHER" id="PTHR34703:SF1">
    <property type="entry name" value="ANTIPORTER SUBUNIT MNHG2-RELATED"/>
    <property type="match status" value="1"/>
</dbReference>
<comment type="similarity">
    <text evidence="1">Belongs to the CPA3 antiporters (TC 2.A.63) subunit G family.</text>
</comment>
<dbReference type="STRING" id="629680.SAMN04489751_4092"/>
<dbReference type="PANTHER" id="PTHR34703">
    <property type="entry name" value="ANTIPORTER SUBUNIT MNHG2-RELATED"/>
    <property type="match status" value="1"/>
</dbReference>
<protein>
    <submittedName>
        <fullName evidence="4">Multicomponent Na+:H+ antiporter subunit G</fullName>
    </submittedName>
</protein>
<organism evidence="4 5">
    <name type="scientific">Brevibacterium sandarakinum</name>
    <dbReference type="NCBI Taxonomy" id="629680"/>
    <lineage>
        <taxon>Bacteria</taxon>
        <taxon>Bacillati</taxon>
        <taxon>Actinomycetota</taxon>
        <taxon>Actinomycetes</taxon>
        <taxon>Micrococcales</taxon>
        <taxon>Brevibacteriaceae</taxon>
        <taxon>Brevibacterium</taxon>
    </lineage>
</organism>
<dbReference type="Pfam" id="PF03334">
    <property type="entry name" value="PhaG_MnhG_YufB"/>
    <property type="match status" value="1"/>
</dbReference>
<feature type="region of interest" description="Disordered" evidence="2">
    <location>
        <begin position="108"/>
        <end position="137"/>
    </location>
</feature>
<feature type="compositionally biased region" description="Basic and acidic residues" evidence="2">
    <location>
        <begin position="125"/>
        <end position="137"/>
    </location>
</feature>
<feature type="transmembrane region" description="Helical" evidence="3">
    <location>
        <begin position="65"/>
        <end position="84"/>
    </location>
</feature>
<accession>A0A1H1YF86</accession>
<dbReference type="InterPro" id="IPR005133">
    <property type="entry name" value="PhaG_MnhG_YufB"/>
</dbReference>
<keyword evidence="3" id="KW-1133">Transmembrane helix</keyword>
<dbReference type="RefSeq" id="WP_092108567.1">
    <property type="nucleotide sequence ID" value="NZ_LT629739.1"/>
</dbReference>
<dbReference type="GO" id="GO:0015385">
    <property type="term" value="F:sodium:proton antiporter activity"/>
    <property type="evidence" value="ECO:0007669"/>
    <property type="project" value="TreeGrafter"/>
</dbReference>
<keyword evidence="3" id="KW-0812">Transmembrane</keyword>
<name>A0A1H1YF86_BRESA</name>
<dbReference type="EMBL" id="LT629739">
    <property type="protein sequence ID" value="SDT20103.1"/>
    <property type="molecule type" value="Genomic_DNA"/>
</dbReference>
<evidence type="ECO:0000256" key="1">
    <source>
        <dbReference type="ARBA" id="ARBA00008404"/>
    </source>
</evidence>